<dbReference type="Gene3D" id="3.60.110.10">
    <property type="entry name" value="Carbon-nitrogen hydrolase"/>
    <property type="match status" value="1"/>
</dbReference>
<feature type="domain" description="CN hydrolase" evidence="4">
    <location>
        <begin position="1"/>
        <end position="275"/>
    </location>
</feature>
<evidence type="ECO:0000256" key="3">
    <source>
        <dbReference type="PROSITE-ProRule" id="PRU10139"/>
    </source>
</evidence>
<dbReference type="InterPro" id="IPR003010">
    <property type="entry name" value="C-N_Hydrolase"/>
</dbReference>
<evidence type="ECO:0000256" key="1">
    <source>
        <dbReference type="ARBA" id="ARBA00008129"/>
    </source>
</evidence>
<keyword evidence="2" id="KW-0378">Hydrolase</keyword>
<dbReference type="GO" id="GO:0000257">
    <property type="term" value="F:nitrilase activity"/>
    <property type="evidence" value="ECO:0007669"/>
    <property type="project" value="UniProtKB-ARBA"/>
</dbReference>
<comment type="caution">
    <text evidence="5">The sequence shown here is derived from an EMBL/GenBank/DDBJ whole genome shotgun (WGS) entry which is preliminary data.</text>
</comment>
<proteinExistence type="inferred from homology"/>
<dbReference type="InterPro" id="IPR044149">
    <property type="entry name" value="Nitrilases_CHs"/>
</dbReference>
<accession>A0A8H6YC84</accession>
<evidence type="ECO:0000256" key="2">
    <source>
        <dbReference type="ARBA" id="ARBA00022801"/>
    </source>
</evidence>
<dbReference type="SUPFAM" id="SSF56317">
    <property type="entry name" value="Carbon-nitrogen hydrolase"/>
    <property type="match status" value="1"/>
</dbReference>
<comment type="similarity">
    <text evidence="1">Belongs to the carbon-nitrogen hydrolase superfamily. Nitrilase family.</text>
</comment>
<dbReference type="InterPro" id="IPR036526">
    <property type="entry name" value="C-N_Hydrolase_sf"/>
</dbReference>
<dbReference type="CDD" id="cd07564">
    <property type="entry name" value="nitrilases_CHs"/>
    <property type="match status" value="1"/>
</dbReference>
<gene>
    <name evidence="5" type="ORF">MVEN_00966200</name>
</gene>
<evidence type="ECO:0000259" key="4">
    <source>
        <dbReference type="PROSITE" id="PS50263"/>
    </source>
</evidence>
<protein>
    <submittedName>
        <fullName evidence="5">Putative Nitrilase</fullName>
    </submittedName>
</protein>
<name>A0A8H6YC84_9AGAR</name>
<dbReference type="EMBL" id="JACAZI010000007">
    <property type="protein sequence ID" value="KAF7356339.1"/>
    <property type="molecule type" value="Genomic_DNA"/>
</dbReference>
<evidence type="ECO:0000313" key="6">
    <source>
        <dbReference type="Proteomes" id="UP000620124"/>
    </source>
</evidence>
<dbReference type="GO" id="GO:0016836">
    <property type="term" value="F:hydro-lyase activity"/>
    <property type="evidence" value="ECO:0007669"/>
    <property type="project" value="UniProtKB-ARBA"/>
</dbReference>
<dbReference type="PANTHER" id="PTHR46044:SF14">
    <property type="entry name" value="ARYLACETONITRILASE"/>
    <property type="match status" value="1"/>
</dbReference>
<reference evidence="5" key="1">
    <citation type="submission" date="2020-05" db="EMBL/GenBank/DDBJ databases">
        <title>Mycena genomes resolve the evolution of fungal bioluminescence.</title>
        <authorList>
            <person name="Tsai I.J."/>
        </authorList>
    </citation>
    <scope>NUCLEOTIDE SEQUENCE</scope>
    <source>
        <strain evidence="5">CCC161011</strain>
    </source>
</reference>
<keyword evidence="6" id="KW-1185">Reference proteome</keyword>
<dbReference type="OrthoDB" id="10250282at2759"/>
<dbReference type="InterPro" id="IPR000132">
    <property type="entry name" value="Nitrilase/CN_hydratase_CS"/>
</dbReference>
<dbReference type="PROSITE" id="PS00920">
    <property type="entry name" value="NITRIL_CHT_1"/>
    <property type="match status" value="1"/>
</dbReference>
<dbReference type="Pfam" id="PF00795">
    <property type="entry name" value="CN_hydrolase"/>
    <property type="match status" value="1"/>
</dbReference>
<sequence>MKVAAIQAEPAWWDLKAGVVKCISLIKEAASNGAELVGFPESFIPGYPMAIWAQPFNPAFLARFQKNCLSVKSDDFKEILAATKEAGIWVVLGFSELDGGSMYASQVIIDSEGVVVLHRRKLKATGQERTVWGDAPADSLQSAVKGPRGVTIGGLNCWEHLQPLLRFHHYSLGVQVHIASWPYCDSAADGAPPQFSSDAQILQSKFVALEGQMFVISSTSILSRENAELCGVKGTGVWEMPMGGGFAAIYAPDGSQLTPTVPPDQEIILYADIDLDATKMAKLVADPVGHYSRPDLLSLNVNARPSPLVSYNGAGDHTLLGRIAQ</sequence>
<evidence type="ECO:0000313" key="5">
    <source>
        <dbReference type="EMBL" id="KAF7356339.1"/>
    </source>
</evidence>
<dbReference type="PROSITE" id="PS50263">
    <property type="entry name" value="CN_HYDROLASE"/>
    <property type="match status" value="1"/>
</dbReference>
<dbReference type="AlphaFoldDB" id="A0A8H6YC84"/>
<organism evidence="5 6">
    <name type="scientific">Mycena venus</name>
    <dbReference type="NCBI Taxonomy" id="2733690"/>
    <lineage>
        <taxon>Eukaryota</taxon>
        <taxon>Fungi</taxon>
        <taxon>Dikarya</taxon>
        <taxon>Basidiomycota</taxon>
        <taxon>Agaricomycotina</taxon>
        <taxon>Agaricomycetes</taxon>
        <taxon>Agaricomycetidae</taxon>
        <taxon>Agaricales</taxon>
        <taxon>Marasmiineae</taxon>
        <taxon>Mycenaceae</taxon>
        <taxon>Mycena</taxon>
    </lineage>
</organism>
<dbReference type="Proteomes" id="UP000620124">
    <property type="component" value="Unassembled WGS sequence"/>
</dbReference>
<feature type="active site" description="Proton acceptor" evidence="3">
    <location>
        <position position="41"/>
    </location>
</feature>
<dbReference type="PROSITE" id="PS00921">
    <property type="entry name" value="NITRIL_CHT_2"/>
    <property type="match status" value="1"/>
</dbReference>
<dbReference type="PANTHER" id="PTHR46044">
    <property type="entry name" value="NITRILASE"/>
    <property type="match status" value="1"/>
</dbReference>